<sequence length="27" mass="3283">MTMMMKMNSTKLIHCTVLMKKKFTNQY</sequence>
<reference evidence="2" key="1">
    <citation type="submission" date="2022-11" db="UniProtKB">
        <authorList>
            <consortium name="WormBaseParasite"/>
        </authorList>
    </citation>
    <scope>IDENTIFICATION</scope>
</reference>
<keyword evidence="1" id="KW-1185">Reference proteome</keyword>
<dbReference type="AlphaFoldDB" id="A0A915JXM2"/>
<organism evidence="1 2">
    <name type="scientific">Romanomermis culicivorax</name>
    <name type="common">Nematode worm</name>
    <dbReference type="NCBI Taxonomy" id="13658"/>
    <lineage>
        <taxon>Eukaryota</taxon>
        <taxon>Metazoa</taxon>
        <taxon>Ecdysozoa</taxon>
        <taxon>Nematoda</taxon>
        <taxon>Enoplea</taxon>
        <taxon>Dorylaimia</taxon>
        <taxon>Mermithida</taxon>
        <taxon>Mermithoidea</taxon>
        <taxon>Mermithidae</taxon>
        <taxon>Romanomermis</taxon>
    </lineage>
</organism>
<dbReference type="WBParaSite" id="nRc.2.0.1.t30833-RA">
    <property type="protein sequence ID" value="nRc.2.0.1.t30833-RA"/>
    <property type="gene ID" value="nRc.2.0.1.g30833"/>
</dbReference>
<dbReference type="Proteomes" id="UP000887565">
    <property type="component" value="Unplaced"/>
</dbReference>
<accession>A0A915JXM2</accession>
<proteinExistence type="predicted"/>
<evidence type="ECO:0000313" key="2">
    <source>
        <dbReference type="WBParaSite" id="nRc.2.0.1.t30833-RA"/>
    </source>
</evidence>
<protein>
    <submittedName>
        <fullName evidence="2">Uncharacterized protein</fullName>
    </submittedName>
</protein>
<evidence type="ECO:0000313" key="1">
    <source>
        <dbReference type="Proteomes" id="UP000887565"/>
    </source>
</evidence>
<name>A0A915JXM2_ROMCU</name>